<dbReference type="InterPro" id="IPR015943">
    <property type="entry name" value="WD40/YVTN_repeat-like_dom_sf"/>
</dbReference>
<keyword evidence="2" id="KW-0677">Repeat</keyword>
<feature type="repeat" description="WD" evidence="3">
    <location>
        <begin position="911"/>
        <end position="949"/>
    </location>
</feature>
<feature type="compositionally biased region" description="Low complexity" evidence="4">
    <location>
        <begin position="1090"/>
        <end position="1110"/>
    </location>
</feature>
<dbReference type="InterPro" id="IPR020472">
    <property type="entry name" value="WD40_PAC1"/>
</dbReference>
<evidence type="ECO:0000313" key="6">
    <source>
        <dbReference type="Proteomes" id="UP000193411"/>
    </source>
</evidence>
<sequence length="1166" mass="122945">MHMHVHLVGSPGIESLPHPNPHSLFNRMAMRSQDHLHPRQRRFSSPHVIAFPPSSSATSPLLGPTSHSHPANMDVHLHPLAEHETPLGLKHMEVHLGGFHVQLQEDAHDNPAMSTTLVATAFDPANGAQVDQASIQFHPPISSTNLASATTAAAAAAAARSPSVTMWPSPNIAELAQSQSVMRKRKRSVGSASSLGLDTNDSTVAISLSSPMGLPSGHSLELHQLPHNHPMVAASAMELATPTSSVFPSSTAAAGPSTVGAGSTVMFARPRSPLAVADRMEVDFIHAAEPSTTHAPTSKPVKKRVKSIEASNANLAFMSPSTALSAGSATIHSPAATLPNSALLHQSAATPPPAANSTAATHSGETPRHLFHRPQSTRQATWTLPRRLRLVAAHRVPLFHVPSASPTRGRGRRATSSSAAAVPHSLSTSPAYAPAAAPLSRLHALPHWVAHLDDLPEPLVHYALFQLLRRCSVTTLQFVHGIVAPALKRDFLALGGSGSMLRVRSMYQIARIQMARHEPLTKEIAPDLLPFLDKASVRRIVENLECYLDPRDVLAHVGAHPFKAMYARGRTLQGAWMSKEPKRIAFTGHGSAVLVSGSDDQTICVYDIRTGQLRRRLDGHEGGVWALQYVGNTLVSGSTDRTTTHVFHGHTSTVRCKRPPAGTVHVGTPYKGGYISSATFIGHAPTPKLTEPLIVTGSRDTHVRVWRLPEPTDPAGDGGDGDGDRLGAMGRKKGRRSSSGFATHGPEGSSATPVNSAHDLPGATAMDGSSSSSHQHHPHPSANPYFRHVLAGHAHSVRALAGHGHIVCSGSYDSTVRVWDVVSGTCMWQLTGHTTKVYSIVYDGVSKCWSGSMDATVRCWDVHTGQCLAVLEGHSSLVGLLELSPQWLVSAAADSSLRVWNTEDSALVHTLQAHSNAITCFHFDAHKVVSGSEGAIKLWDPKTGKVVRDLVTNVANVWRLQVNERWTEFIVLDFDPGVDCPAFDGTVPFTPTAGAGGAVGGAPPPPSASHGSSSHVGGGGGGGDEGWPTAGTHRGGATGSGPTAFQHVYRPAPGHADDHQPRSSAATAGVHQHHRYHPYAVALTSAAASPASSSSGARRHSASSAMLVDDPVVDEQDDDAVDAGSPMVISSPNVPPPPSAASSTSASRQQHHGRGASSSSSSSMQY</sequence>
<feature type="region of interest" description="Disordered" evidence="4">
    <location>
        <begin position="708"/>
        <end position="785"/>
    </location>
</feature>
<dbReference type="PROSITE" id="PS50294">
    <property type="entry name" value="WD_REPEATS_REGION"/>
    <property type="match status" value="2"/>
</dbReference>
<dbReference type="PANTHER" id="PTHR22847">
    <property type="entry name" value="WD40 REPEAT PROTEIN"/>
    <property type="match status" value="1"/>
</dbReference>
<dbReference type="InterPro" id="IPR001680">
    <property type="entry name" value="WD40_rpt"/>
</dbReference>
<dbReference type="CDD" id="cd00200">
    <property type="entry name" value="WD40"/>
    <property type="match status" value="1"/>
</dbReference>
<dbReference type="AlphaFoldDB" id="A0A1Y2HXK4"/>
<gene>
    <name evidence="5" type="ORF">BCR44DRAFT_1427602</name>
</gene>
<evidence type="ECO:0008006" key="7">
    <source>
        <dbReference type="Google" id="ProtNLM"/>
    </source>
</evidence>
<dbReference type="EMBL" id="MCFL01000006">
    <property type="protein sequence ID" value="ORZ39290.1"/>
    <property type="molecule type" value="Genomic_DNA"/>
</dbReference>
<evidence type="ECO:0000256" key="1">
    <source>
        <dbReference type="ARBA" id="ARBA00022574"/>
    </source>
</evidence>
<feature type="region of interest" description="Disordered" evidence="4">
    <location>
        <begin position="346"/>
        <end position="378"/>
    </location>
</feature>
<comment type="caution">
    <text evidence="5">The sequence shown here is derived from an EMBL/GenBank/DDBJ whole genome shotgun (WGS) entry which is preliminary data.</text>
</comment>
<feature type="region of interest" description="Disordered" evidence="4">
    <location>
        <begin position="1"/>
        <end position="23"/>
    </location>
</feature>
<feature type="compositionally biased region" description="Acidic residues" evidence="4">
    <location>
        <begin position="1111"/>
        <end position="1121"/>
    </location>
</feature>
<dbReference type="InterPro" id="IPR019775">
    <property type="entry name" value="WD40_repeat_CS"/>
</dbReference>
<protein>
    <recommendedName>
        <fullName evidence="7">WD40-repeat-containing domain protein</fullName>
    </recommendedName>
</protein>
<dbReference type="InterPro" id="IPR036322">
    <property type="entry name" value="WD40_repeat_dom_sf"/>
</dbReference>
<dbReference type="PRINTS" id="PR00320">
    <property type="entry name" value="GPROTEINBRPT"/>
</dbReference>
<accession>A0A1Y2HXK4</accession>
<feature type="region of interest" description="Disordered" evidence="4">
    <location>
        <begin position="1090"/>
        <end position="1166"/>
    </location>
</feature>
<feature type="repeat" description="WD" evidence="3">
    <location>
        <begin position="871"/>
        <end position="910"/>
    </location>
</feature>
<dbReference type="OrthoDB" id="190105at2759"/>
<organism evidence="5 6">
    <name type="scientific">Catenaria anguillulae PL171</name>
    <dbReference type="NCBI Taxonomy" id="765915"/>
    <lineage>
        <taxon>Eukaryota</taxon>
        <taxon>Fungi</taxon>
        <taxon>Fungi incertae sedis</taxon>
        <taxon>Blastocladiomycota</taxon>
        <taxon>Blastocladiomycetes</taxon>
        <taxon>Blastocladiales</taxon>
        <taxon>Catenariaceae</taxon>
        <taxon>Catenaria</taxon>
    </lineage>
</organism>
<evidence type="ECO:0000256" key="3">
    <source>
        <dbReference type="PROSITE-ProRule" id="PRU00221"/>
    </source>
</evidence>
<keyword evidence="6" id="KW-1185">Reference proteome</keyword>
<proteinExistence type="predicted"/>
<name>A0A1Y2HXK4_9FUNG</name>
<dbReference type="PROSITE" id="PS50082">
    <property type="entry name" value="WD_REPEATS_2"/>
    <property type="match status" value="4"/>
</dbReference>
<dbReference type="PROSITE" id="PS00678">
    <property type="entry name" value="WD_REPEATS_1"/>
    <property type="match status" value="2"/>
</dbReference>
<feature type="compositionally biased region" description="Low complexity" evidence="4">
    <location>
        <begin position="1157"/>
        <end position="1166"/>
    </location>
</feature>
<dbReference type="Gene3D" id="2.130.10.10">
    <property type="entry name" value="YVTN repeat-like/Quinoprotein amine dehydrogenase"/>
    <property type="match status" value="1"/>
</dbReference>
<feature type="repeat" description="WD" evidence="3">
    <location>
        <begin position="830"/>
        <end position="870"/>
    </location>
</feature>
<keyword evidence="1 3" id="KW-0853">WD repeat</keyword>
<dbReference type="SMART" id="SM00320">
    <property type="entry name" value="WD40"/>
    <property type="match status" value="7"/>
</dbReference>
<feature type="compositionally biased region" description="Low complexity" evidence="4">
    <location>
        <begin position="402"/>
        <end position="421"/>
    </location>
</feature>
<dbReference type="Proteomes" id="UP000193411">
    <property type="component" value="Unassembled WGS sequence"/>
</dbReference>
<dbReference type="SUPFAM" id="SSF50978">
    <property type="entry name" value="WD40 repeat-like"/>
    <property type="match status" value="1"/>
</dbReference>
<feature type="region of interest" description="Disordered" evidence="4">
    <location>
        <begin position="994"/>
        <end position="1071"/>
    </location>
</feature>
<dbReference type="Pfam" id="PF00400">
    <property type="entry name" value="WD40"/>
    <property type="match status" value="5"/>
</dbReference>
<reference evidence="5 6" key="1">
    <citation type="submission" date="2016-07" db="EMBL/GenBank/DDBJ databases">
        <title>Pervasive Adenine N6-methylation of Active Genes in Fungi.</title>
        <authorList>
            <consortium name="DOE Joint Genome Institute"/>
            <person name="Mondo S.J."/>
            <person name="Dannebaum R.O."/>
            <person name="Kuo R.C."/>
            <person name="Labutti K."/>
            <person name="Haridas S."/>
            <person name="Kuo A."/>
            <person name="Salamov A."/>
            <person name="Ahrendt S.R."/>
            <person name="Lipzen A."/>
            <person name="Sullivan W."/>
            <person name="Andreopoulos W.B."/>
            <person name="Clum A."/>
            <person name="Lindquist E."/>
            <person name="Daum C."/>
            <person name="Ramamoorthy G.K."/>
            <person name="Gryganskyi A."/>
            <person name="Culley D."/>
            <person name="Magnuson J.K."/>
            <person name="James T.Y."/>
            <person name="O'Malley M.A."/>
            <person name="Stajich J.E."/>
            <person name="Spatafora J.W."/>
            <person name="Visel A."/>
            <person name="Grigoriev I.V."/>
        </authorList>
    </citation>
    <scope>NUCLEOTIDE SEQUENCE [LARGE SCALE GENOMIC DNA]</scope>
    <source>
        <strain evidence="5 6">PL171</strain>
    </source>
</reference>
<dbReference type="PANTHER" id="PTHR22847:SF741">
    <property type="entry name" value="E3 UBIQUITIN LIGASE COMPLEX SCF SUBUNIT SCONB-RELATED"/>
    <property type="match status" value="1"/>
</dbReference>
<dbReference type="STRING" id="765915.A0A1Y2HXK4"/>
<feature type="compositionally biased region" description="Gly residues" evidence="4">
    <location>
        <begin position="1016"/>
        <end position="1025"/>
    </location>
</feature>
<evidence type="ECO:0000313" key="5">
    <source>
        <dbReference type="EMBL" id="ORZ39290.1"/>
    </source>
</evidence>
<feature type="repeat" description="WD" evidence="3">
    <location>
        <begin position="790"/>
        <end position="829"/>
    </location>
</feature>
<feature type="region of interest" description="Disordered" evidence="4">
    <location>
        <begin position="402"/>
        <end position="422"/>
    </location>
</feature>
<evidence type="ECO:0000256" key="4">
    <source>
        <dbReference type="SAM" id="MobiDB-lite"/>
    </source>
</evidence>
<evidence type="ECO:0000256" key="2">
    <source>
        <dbReference type="ARBA" id="ARBA00022737"/>
    </source>
</evidence>